<evidence type="ECO:0000313" key="3">
    <source>
        <dbReference type="Proteomes" id="UP000287830"/>
    </source>
</evidence>
<dbReference type="Proteomes" id="UP000287830">
    <property type="component" value="Unassembled WGS sequence"/>
</dbReference>
<dbReference type="EMBL" id="BHZC01000001">
    <property type="protein sequence ID" value="GCD32771.1"/>
    <property type="molecule type" value="Genomic_DNA"/>
</dbReference>
<feature type="region of interest" description="Disordered" evidence="1">
    <location>
        <begin position="70"/>
        <end position="104"/>
    </location>
</feature>
<protein>
    <submittedName>
        <fullName evidence="2">Uncharacterized protein</fullName>
    </submittedName>
</protein>
<organism evidence="2 3">
    <name type="scientific">Streptomyces chrestomyceticus JCM 4735</name>
    <dbReference type="NCBI Taxonomy" id="1306181"/>
    <lineage>
        <taxon>Bacteria</taxon>
        <taxon>Bacillati</taxon>
        <taxon>Actinomycetota</taxon>
        <taxon>Actinomycetes</taxon>
        <taxon>Kitasatosporales</taxon>
        <taxon>Streptomycetaceae</taxon>
        <taxon>Streptomyces</taxon>
    </lineage>
</organism>
<evidence type="ECO:0000313" key="2">
    <source>
        <dbReference type="EMBL" id="GCD32771.1"/>
    </source>
</evidence>
<accession>A0A7U9KP55</accession>
<gene>
    <name evidence="2" type="ORF">OEIGOIKO_00488</name>
</gene>
<sequence length="104" mass="11329">MTVAVRGYRSVRAVRRAGDKLLRRALLAQAHTTALRIRAFTDDAANTPHQLTTGSRRALADLTALRTRWQRATHAPATPRSPAVPRAGPRLRATAASPATRVSR</sequence>
<dbReference type="AlphaFoldDB" id="A0A7U9KP55"/>
<reference evidence="2 3" key="1">
    <citation type="submission" date="2018-11" db="EMBL/GenBank/DDBJ databases">
        <title>Whole genome sequence of Streptomyces chrestomyceticus NBRC 13444(T).</title>
        <authorList>
            <person name="Komaki H."/>
            <person name="Tamura T."/>
        </authorList>
    </citation>
    <scope>NUCLEOTIDE SEQUENCE [LARGE SCALE GENOMIC DNA]</scope>
    <source>
        <strain evidence="2 3">NBRC 13444</strain>
    </source>
</reference>
<proteinExistence type="predicted"/>
<comment type="caution">
    <text evidence="2">The sequence shown here is derived from an EMBL/GenBank/DDBJ whole genome shotgun (WGS) entry which is preliminary data.</text>
</comment>
<name>A0A7U9KP55_9ACTN</name>
<evidence type="ECO:0000256" key="1">
    <source>
        <dbReference type="SAM" id="MobiDB-lite"/>
    </source>
</evidence>